<organism evidence="1">
    <name type="scientific">marine sediment metagenome</name>
    <dbReference type="NCBI Taxonomy" id="412755"/>
    <lineage>
        <taxon>unclassified sequences</taxon>
        <taxon>metagenomes</taxon>
        <taxon>ecological metagenomes</taxon>
    </lineage>
</organism>
<sequence>MTVSTFTQPDQTDGGSTYKNAIDAATSVMSRQAAAFAGHQQTVADLTVRVDAGSILDIAAGTITEIAADDTAGLTAPVGDLRKDIVYIDEVTGAVGVATGAEAGSPVDPSIPAGKIPIVRINWTVAMAEITNDDLDDIRPALITGDSIQTIHNTHAKIGATAGWVIDATDDIGLLGTVPAGATANCTLVVPIAGLVVGDTITAFSVVGQIESAGETVLLDANLRKHTAAAGDVADASVDSIAQISVTADYEIDDEKTGLTEVIAANETFYV</sequence>
<feature type="non-terminal residue" evidence="1">
    <location>
        <position position="271"/>
    </location>
</feature>
<reference evidence="1" key="1">
    <citation type="journal article" date="2015" name="Nature">
        <title>Complex archaea that bridge the gap between prokaryotes and eukaryotes.</title>
        <authorList>
            <person name="Spang A."/>
            <person name="Saw J.H."/>
            <person name="Jorgensen S.L."/>
            <person name="Zaremba-Niedzwiedzka K."/>
            <person name="Martijn J."/>
            <person name="Lind A.E."/>
            <person name="van Eijk R."/>
            <person name="Schleper C."/>
            <person name="Guy L."/>
            <person name="Ettema T.J."/>
        </authorList>
    </citation>
    <scope>NUCLEOTIDE SEQUENCE</scope>
</reference>
<proteinExistence type="predicted"/>
<name>A0A0F9IVK4_9ZZZZ</name>
<evidence type="ECO:0000313" key="1">
    <source>
        <dbReference type="EMBL" id="KKM61389.1"/>
    </source>
</evidence>
<comment type="caution">
    <text evidence="1">The sequence shown here is derived from an EMBL/GenBank/DDBJ whole genome shotgun (WGS) entry which is preliminary data.</text>
</comment>
<gene>
    <name evidence="1" type="ORF">LCGC14_1532200</name>
</gene>
<dbReference type="AlphaFoldDB" id="A0A0F9IVK4"/>
<protein>
    <submittedName>
        <fullName evidence="1">Uncharacterized protein</fullName>
    </submittedName>
</protein>
<dbReference type="EMBL" id="LAZR01011493">
    <property type="protein sequence ID" value="KKM61389.1"/>
    <property type="molecule type" value="Genomic_DNA"/>
</dbReference>
<accession>A0A0F9IVK4</accession>